<evidence type="ECO:0000313" key="3">
    <source>
        <dbReference type="Proteomes" id="UP001174997"/>
    </source>
</evidence>
<feature type="region of interest" description="Disordered" evidence="1">
    <location>
        <begin position="233"/>
        <end position="275"/>
    </location>
</feature>
<dbReference type="EMBL" id="JAULSY010000027">
    <property type="protein sequence ID" value="KAK0670783.1"/>
    <property type="molecule type" value="Genomic_DNA"/>
</dbReference>
<name>A0AA39ZGS5_9PEZI</name>
<protein>
    <submittedName>
        <fullName evidence="2">Uncharacterized protein</fullName>
    </submittedName>
</protein>
<gene>
    <name evidence="2" type="ORF">QBC41DRAFT_387505</name>
</gene>
<feature type="compositionally biased region" description="Polar residues" evidence="1">
    <location>
        <begin position="233"/>
        <end position="249"/>
    </location>
</feature>
<dbReference type="Proteomes" id="UP001174997">
    <property type="component" value="Unassembled WGS sequence"/>
</dbReference>
<evidence type="ECO:0000313" key="2">
    <source>
        <dbReference type="EMBL" id="KAK0670783.1"/>
    </source>
</evidence>
<sequence>MPSSKAAKKKQRLKKAAAERDAGTSEMTNEDITALVSALEPKSYEQVIVDSARQFGDVADMVVSQHQSLLKIRAHERTLVTDFAQMTKAIDRSLGVKYHDFLASTTAENRLTQVRKYAKKLVSDIDAALNYMTAEITSDWLYATKLAALDSIRSVLESILRSPKPLLSAMSRQPEFKNWDVKLMVVLKHFSSTDMCKLNACVFSMRSLTRRCSVIGSTVPLKEFCESLTPISPSAVPSQTEASLTQNPTAEPEPTGLSESASSSEPVEAELPKKRLTKEELKNMVSPLFPAVLEQIMTYTALAHPSVISALRAVQKVKAAKESSLAQGWNGLTVIVHNGLNNRYRIRKTYRHTFSVHAYASESVAVIEGAFTQIYVELRNVYKPLLSTKIAALDCCRKILEDVLRCPEELKDAICFDVGPAQTNAWAFNLLKVLDCFEDEEIYKLVRGETDEPDLFWTKLSVPALMELVKSKAPVGHPDRREFFRIGIRELWFRVYHAVIKFGPPPQTLMFDGLCVCCYCEDSDEEDYCSCGNGEDFDEDDDESLLGAMLGLTLSRFNR</sequence>
<keyword evidence="3" id="KW-1185">Reference proteome</keyword>
<comment type="caution">
    <text evidence="2">The sequence shown here is derived from an EMBL/GenBank/DDBJ whole genome shotgun (WGS) entry which is preliminary data.</text>
</comment>
<feature type="compositionally biased region" description="Low complexity" evidence="1">
    <location>
        <begin position="257"/>
        <end position="266"/>
    </location>
</feature>
<evidence type="ECO:0000256" key="1">
    <source>
        <dbReference type="SAM" id="MobiDB-lite"/>
    </source>
</evidence>
<feature type="region of interest" description="Disordered" evidence="1">
    <location>
        <begin position="1"/>
        <end position="25"/>
    </location>
</feature>
<proteinExistence type="predicted"/>
<organism evidence="2 3">
    <name type="scientific">Cercophora samala</name>
    <dbReference type="NCBI Taxonomy" id="330535"/>
    <lineage>
        <taxon>Eukaryota</taxon>
        <taxon>Fungi</taxon>
        <taxon>Dikarya</taxon>
        <taxon>Ascomycota</taxon>
        <taxon>Pezizomycotina</taxon>
        <taxon>Sordariomycetes</taxon>
        <taxon>Sordariomycetidae</taxon>
        <taxon>Sordariales</taxon>
        <taxon>Lasiosphaeriaceae</taxon>
        <taxon>Cercophora</taxon>
    </lineage>
</organism>
<dbReference type="AlphaFoldDB" id="A0AA39ZGS5"/>
<feature type="compositionally biased region" description="Basic residues" evidence="1">
    <location>
        <begin position="1"/>
        <end position="15"/>
    </location>
</feature>
<accession>A0AA39ZGS5</accession>
<reference evidence="2" key="1">
    <citation type="submission" date="2023-06" db="EMBL/GenBank/DDBJ databases">
        <title>Genome-scale phylogeny and comparative genomics of the fungal order Sordariales.</title>
        <authorList>
            <consortium name="Lawrence Berkeley National Laboratory"/>
            <person name="Hensen N."/>
            <person name="Bonometti L."/>
            <person name="Westerberg I."/>
            <person name="Brannstrom I.O."/>
            <person name="Guillou S."/>
            <person name="Cros-Aarteil S."/>
            <person name="Calhoun S."/>
            <person name="Haridas S."/>
            <person name="Kuo A."/>
            <person name="Mondo S."/>
            <person name="Pangilinan J."/>
            <person name="Riley R."/>
            <person name="Labutti K."/>
            <person name="Andreopoulos B."/>
            <person name="Lipzen A."/>
            <person name="Chen C."/>
            <person name="Yanf M."/>
            <person name="Daum C."/>
            <person name="Ng V."/>
            <person name="Clum A."/>
            <person name="Steindorff A."/>
            <person name="Ohm R."/>
            <person name="Martin F."/>
            <person name="Silar P."/>
            <person name="Natvig D."/>
            <person name="Lalanne C."/>
            <person name="Gautier V."/>
            <person name="Ament-Velasquez S.L."/>
            <person name="Kruys A."/>
            <person name="Hutchinson M.I."/>
            <person name="Powell A.J."/>
            <person name="Barry K."/>
            <person name="Miller A.N."/>
            <person name="Grigoriev I.V."/>
            <person name="Debuchy R."/>
            <person name="Gladieux P."/>
            <person name="Thoren M.H."/>
            <person name="Johannesson H."/>
        </authorList>
    </citation>
    <scope>NUCLEOTIDE SEQUENCE</scope>
    <source>
        <strain evidence="2">CBS 307.81</strain>
    </source>
</reference>